<organism evidence="11 12">
    <name type="scientific">Anaeramoeba flamelloides</name>
    <dbReference type="NCBI Taxonomy" id="1746091"/>
    <lineage>
        <taxon>Eukaryota</taxon>
        <taxon>Metamonada</taxon>
        <taxon>Anaeramoebidae</taxon>
        <taxon>Anaeramoeba</taxon>
    </lineage>
</organism>
<feature type="compositionally biased region" description="Polar residues" evidence="7">
    <location>
        <begin position="1069"/>
        <end position="1093"/>
    </location>
</feature>
<dbReference type="Gene3D" id="1.10.10.60">
    <property type="entry name" value="Homeodomain-like"/>
    <property type="match status" value="3"/>
</dbReference>
<evidence type="ECO:0000256" key="3">
    <source>
        <dbReference type="ARBA" id="ARBA00022592"/>
    </source>
</evidence>
<feature type="transmembrane region" description="Helical" evidence="8">
    <location>
        <begin position="54"/>
        <end position="71"/>
    </location>
</feature>
<evidence type="ECO:0000256" key="1">
    <source>
        <dbReference type="ARBA" id="ARBA00004141"/>
    </source>
</evidence>
<evidence type="ECO:0000256" key="7">
    <source>
        <dbReference type="SAM" id="MobiDB-lite"/>
    </source>
</evidence>
<feature type="compositionally biased region" description="Basic and acidic residues" evidence="7">
    <location>
        <begin position="327"/>
        <end position="354"/>
    </location>
</feature>
<feature type="domain" description="HTH myb-type" evidence="10">
    <location>
        <begin position="777"/>
        <end position="827"/>
    </location>
</feature>
<evidence type="ECO:0000259" key="10">
    <source>
        <dbReference type="PROSITE" id="PS51294"/>
    </source>
</evidence>
<keyword evidence="6 8" id="KW-0472">Membrane</keyword>
<dbReference type="CDD" id="cd00167">
    <property type="entry name" value="SANT"/>
    <property type="match status" value="2"/>
</dbReference>
<dbReference type="Pfam" id="PF13921">
    <property type="entry name" value="Myb_DNA-bind_6"/>
    <property type="match status" value="1"/>
</dbReference>
<protein>
    <submittedName>
        <fullName evidence="11">Phosphate transporter</fullName>
    </submittedName>
</protein>
<feature type="domain" description="Myb-like" evidence="9">
    <location>
        <begin position="721"/>
        <end position="772"/>
    </location>
</feature>
<feature type="compositionally biased region" description="Low complexity" evidence="7">
    <location>
        <begin position="239"/>
        <end position="248"/>
    </location>
</feature>
<dbReference type="InterPro" id="IPR001005">
    <property type="entry name" value="SANT/Myb"/>
</dbReference>
<reference evidence="11" key="1">
    <citation type="submission" date="2022-08" db="EMBL/GenBank/DDBJ databases">
        <title>Novel sulfate-reducing endosymbionts in the free-living metamonad Anaeramoeba.</title>
        <authorList>
            <person name="Jerlstrom-Hultqvist J."/>
            <person name="Cepicka I."/>
            <person name="Gallot-Lavallee L."/>
            <person name="Salas-Leiva D."/>
            <person name="Curtis B.A."/>
            <person name="Zahonova K."/>
            <person name="Pipaliya S."/>
            <person name="Dacks J."/>
            <person name="Roger A.J."/>
        </authorList>
    </citation>
    <scope>NUCLEOTIDE SEQUENCE</scope>
    <source>
        <strain evidence="11">Schooner1</strain>
    </source>
</reference>
<proteinExistence type="predicted"/>
<feature type="domain" description="HTH myb-type" evidence="10">
    <location>
        <begin position="721"/>
        <end position="776"/>
    </location>
</feature>
<evidence type="ECO:0000256" key="8">
    <source>
        <dbReference type="SAM" id="Phobius"/>
    </source>
</evidence>
<dbReference type="PROSITE" id="PS51294">
    <property type="entry name" value="HTH_MYB"/>
    <property type="match status" value="2"/>
</dbReference>
<dbReference type="PROSITE" id="PS50090">
    <property type="entry name" value="MYB_LIKE"/>
    <property type="match status" value="3"/>
</dbReference>
<feature type="region of interest" description="Disordered" evidence="7">
    <location>
        <begin position="826"/>
        <end position="883"/>
    </location>
</feature>
<feature type="domain" description="Myb-like" evidence="9">
    <location>
        <begin position="773"/>
        <end position="823"/>
    </location>
</feature>
<evidence type="ECO:0000256" key="4">
    <source>
        <dbReference type="ARBA" id="ARBA00022692"/>
    </source>
</evidence>
<evidence type="ECO:0000313" key="12">
    <source>
        <dbReference type="Proteomes" id="UP001150062"/>
    </source>
</evidence>
<feature type="region of interest" description="Disordered" evidence="7">
    <location>
        <begin position="235"/>
        <end position="369"/>
    </location>
</feature>
<keyword evidence="4 8" id="KW-0812">Transmembrane</keyword>
<evidence type="ECO:0000313" key="11">
    <source>
        <dbReference type="EMBL" id="KAJ6226151.1"/>
    </source>
</evidence>
<keyword evidence="2" id="KW-0813">Transport</keyword>
<feature type="transmembrane region" description="Helical" evidence="8">
    <location>
        <begin position="182"/>
        <end position="203"/>
    </location>
</feature>
<feature type="transmembrane region" description="Helical" evidence="8">
    <location>
        <begin position="477"/>
        <end position="494"/>
    </location>
</feature>
<feature type="transmembrane region" description="Helical" evidence="8">
    <location>
        <begin position="506"/>
        <end position="531"/>
    </location>
</feature>
<evidence type="ECO:0000256" key="6">
    <source>
        <dbReference type="ARBA" id="ARBA00023136"/>
    </source>
</evidence>
<dbReference type="SUPFAM" id="SSF46689">
    <property type="entry name" value="Homeodomain-like"/>
    <property type="match status" value="2"/>
</dbReference>
<comment type="caution">
    <text evidence="11">The sequence shown here is derived from an EMBL/GenBank/DDBJ whole genome shotgun (WGS) entry which is preliminary data.</text>
</comment>
<feature type="domain" description="Myb-like" evidence="9">
    <location>
        <begin position="669"/>
        <end position="720"/>
    </location>
</feature>
<dbReference type="InterPro" id="IPR017930">
    <property type="entry name" value="Myb_dom"/>
</dbReference>
<feature type="transmembrane region" description="Helical" evidence="8">
    <location>
        <begin position="15"/>
        <end position="34"/>
    </location>
</feature>
<feature type="transmembrane region" description="Helical" evidence="8">
    <location>
        <begin position="78"/>
        <end position="96"/>
    </location>
</feature>
<dbReference type="InterPro" id="IPR009057">
    <property type="entry name" value="Homeodomain-like_sf"/>
</dbReference>
<dbReference type="PANTHER" id="PTHR11101">
    <property type="entry name" value="PHOSPHATE TRANSPORTER"/>
    <property type="match status" value="1"/>
</dbReference>
<dbReference type="SMART" id="SM00717">
    <property type="entry name" value="SANT"/>
    <property type="match status" value="3"/>
</dbReference>
<dbReference type="EMBL" id="JAOAOG010000346">
    <property type="protein sequence ID" value="KAJ6226151.1"/>
    <property type="molecule type" value="Genomic_DNA"/>
</dbReference>
<comment type="subcellular location">
    <subcellularLocation>
        <location evidence="1">Membrane</location>
        <topology evidence="1">Multi-pass membrane protein</topology>
    </subcellularLocation>
</comment>
<feature type="compositionally biased region" description="Basic and acidic residues" evidence="7">
    <location>
        <begin position="279"/>
        <end position="308"/>
    </location>
</feature>
<dbReference type="PANTHER" id="PTHR11101:SF80">
    <property type="entry name" value="PHOSPHATE TRANSPORTER"/>
    <property type="match status" value="1"/>
</dbReference>
<gene>
    <name evidence="11" type="ORF">M0813_01120</name>
</gene>
<dbReference type="Pfam" id="PF01384">
    <property type="entry name" value="PHO4"/>
    <property type="match status" value="1"/>
</dbReference>
<feature type="compositionally biased region" description="Acidic residues" evidence="7">
    <location>
        <begin position="309"/>
        <end position="325"/>
    </location>
</feature>
<feature type="transmembrane region" description="Helical" evidence="8">
    <location>
        <begin position="423"/>
        <end position="443"/>
    </location>
</feature>
<evidence type="ECO:0000256" key="5">
    <source>
        <dbReference type="ARBA" id="ARBA00022989"/>
    </source>
</evidence>
<feature type="region of interest" description="Disordered" evidence="7">
    <location>
        <begin position="583"/>
        <end position="604"/>
    </location>
</feature>
<feature type="transmembrane region" description="Helical" evidence="8">
    <location>
        <begin position="153"/>
        <end position="170"/>
    </location>
</feature>
<evidence type="ECO:0000259" key="9">
    <source>
        <dbReference type="PROSITE" id="PS50090"/>
    </source>
</evidence>
<evidence type="ECO:0000256" key="2">
    <source>
        <dbReference type="ARBA" id="ARBA00022448"/>
    </source>
</evidence>
<dbReference type="Proteomes" id="UP001150062">
    <property type="component" value="Unassembled WGS sequence"/>
</dbReference>
<sequence>MGTAYGSKVFTLRRALTYGAICEMLGSISIGNFVSETIRSGIVKPSSYENEPLVFMYGMFAALFGAMLWLVIASYFGIPIATTQCIIGGLIGFSLIHDHGKALDIKIILNIFISWISSPLAGFIFSYFLIKLSQKFLLEPKSQEIRENRTKKLFPIFFSLTIGIMGLLIFDVVFESFEVKDWIVYTIYTSIFVICYLFAKFFLVKSLLKKSRKNLGVIPELTDFKFENIKKNPLSDIENNQNNSLINNTKSQNDENDDEESEGLSDSKIHKLSNSSKENTMKKDTNTSSEDPKEKGEVDVNENITKDIEEMDEVDDDDDDDENDNSDQPKEDNKNDIELQDHDSRLNDKNNKTLDDDDDDDENNFAIDEEEVQSKQLITGNTMLDDDIMDITNDQTTKDQLKKTESEPGIQDLNMYQFELKKLGSSVIFLLFLQKVASFLLAFGHGGNNLANGVGPMSMILSIYNTKSTVAETQSHLWMMVAGGGLLGIGEILFGKRVLRTVGEKITLLTPISGYVAQFASSVVTIFATVIGMPVSTTQILIGSIAGVGAANLGFKKGVNYKVLAKTGLLWIFTLPISDKQQNLTQPKKQQTKNKKNLQTQKNPNTKIINRPIQNVRNSLFQISKFSLNFCSLISGVIPNFLNFKQIRTAKTQPPSTEVLQLFSEIKKQQEESQNLWDKDQDEKLISLVDLHKEKQWGKISKEFENFDQIDCLLRHRKITNVTTKKGSWNSAEDQLLLRCVERLGNTVWPQVSGLLPGRNPKQCRERWRNQLNPNINRGPFTKEEEELLIKKQAELGTRWCVLSTFFKGRPDNMLKNYWYSLQAQKKKQKNSKKKYQKKKKSQTSQRKRKSSTKQRTTPKPKTNHNHKTTKKSQETTTTTAATTTTKAITTTKQPITQNNYSLPINRLKRNYDQTEKSESLPNKVFFTSQTQSQLFNSFENFFKELNAQKSQDSQIPQKNLIAPKLNQFQDKTFKWTNFKTQDFESVSLESIHNEEIALEATSLYSTNSEILIDYSEPEIPRSPTQEIISDQQPNFLQLQLDELEKDPLSDPLYEEDIDLTFIAPQSSSLTSAPNADTLPSLSLSFPQETSPQDIEPSTFGDQTNEPNLAWKNTIEFDTENSYTEIWSEFENLETVSDDPLWELEETNDFVNYNSLEFD</sequence>
<feature type="transmembrane region" description="Helical" evidence="8">
    <location>
        <begin position="108"/>
        <end position="132"/>
    </location>
</feature>
<feature type="region of interest" description="Disordered" evidence="7">
    <location>
        <begin position="1069"/>
        <end position="1107"/>
    </location>
</feature>
<feature type="compositionally biased region" description="Basic residues" evidence="7">
    <location>
        <begin position="826"/>
        <end position="871"/>
    </location>
</feature>
<accession>A0ABQ8X0M7</accession>
<keyword evidence="12" id="KW-1185">Reference proteome</keyword>
<feature type="compositionally biased region" description="Acidic residues" evidence="7">
    <location>
        <begin position="355"/>
        <end position="369"/>
    </location>
</feature>
<keyword evidence="3" id="KW-0592">Phosphate transport</keyword>
<name>A0ABQ8X0M7_9EUKA</name>
<keyword evidence="5 8" id="KW-1133">Transmembrane helix</keyword>
<feature type="compositionally biased region" description="Acidic residues" evidence="7">
    <location>
        <begin position="254"/>
        <end position="263"/>
    </location>
</feature>
<dbReference type="InterPro" id="IPR001204">
    <property type="entry name" value="Phos_transporter"/>
</dbReference>